<dbReference type="InterPro" id="IPR050660">
    <property type="entry name" value="NEK_Ser/Thr_kinase"/>
</dbReference>
<dbReference type="EMBL" id="CACRSS010000003">
    <property type="protein sequence ID" value="VYS96452.1"/>
    <property type="molecule type" value="Genomic_DNA"/>
</dbReference>
<evidence type="ECO:0000313" key="11">
    <source>
        <dbReference type="EMBL" id="VYS96452.1"/>
    </source>
</evidence>
<evidence type="ECO:0000256" key="1">
    <source>
        <dbReference type="ARBA" id="ARBA00010886"/>
    </source>
</evidence>
<sequence>MPQSFPRQGFNPQALPPGTRLGDYEIVSVLGGGGFGITYLARQGISGAHVVIKENLPAEIAYRDWNTLNVVPFKRGNAEETYRWSLNSFFREAKTLGKLNHRYIVSVYEAFECNNTAYFVMPYIEGVDLLEWFMKSGEGGMQASALEQYFLMLLEALEHVHQHHLCHRDVKPSNILITREGLPLLIDFGAARDSSSEATRTVLATIGYAPVEQLESHGHIGPWTDIYALGATFYRIITGEEPPLAISRVRSDTIRTVSRDKNLLSQYSEPFLSALDYSLQINEGDRPQSCRVLSRLVVSRRNALPVPDGKNPPDAGMKREEAPLLNVSDRETSPFLSQWALLFGSMLLVGALLVFTALQSKEGGERAWAASLCMSVAGIACLVWHFRRNGRERNDAVSVVLTAYNNENQKIANYMSLTLGKNDWAVSLGRSAARNDFFYLPNDSCNASISRRHATVFYTRGQLFIRNDSRKLPLLWKGMPLPHGEAVPISLNESGNIGHYTIYFQ</sequence>
<feature type="transmembrane region" description="Helical" evidence="8">
    <location>
        <begin position="336"/>
        <end position="355"/>
    </location>
</feature>
<evidence type="ECO:0000256" key="7">
    <source>
        <dbReference type="PROSITE-ProRule" id="PRU10141"/>
    </source>
</evidence>
<reference evidence="11" key="1">
    <citation type="submission" date="2019-11" db="EMBL/GenBank/DDBJ databases">
        <authorList>
            <person name="Feng L."/>
        </authorList>
    </citation>
    <scope>NUCLEOTIDE SEQUENCE</scope>
    <source>
        <strain evidence="11">AMuciniphilaLFYP55</strain>
    </source>
</reference>
<evidence type="ECO:0000256" key="4">
    <source>
        <dbReference type="ARBA" id="ARBA00022741"/>
    </source>
</evidence>
<evidence type="ECO:0000256" key="8">
    <source>
        <dbReference type="SAM" id="Phobius"/>
    </source>
</evidence>
<feature type="domain" description="Protein kinase" evidence="10">
    <location>
        <begin position="24"/>
        <end position="298"/>
    </location>
</feature>
<feature type="binding site" evidence="7">
    <location>
        <position position="53"/>
    </location>
    <ligand>
        <name>ATP</name>
        <dbReference type="ChEBI" id="CHEBI:30616"/>
    </ligand>
</feature>
<protein>
    <recommendedName>
        <fullName evidence="2">non-specific serine/threonine protein kinase</fullName>
        <ecNumber evidence="2">2.7.11.1</ecNumber>
    </recommendedName>
</protein>
<dbReference type="InterPro" id="IPR000253">
    <property type="entry name" value="FHA_dom"/>
</dbReference>
<dbReference type="GO" id="GO:0005524">
    <property type="term" value="F:ATP binding"/>
    <property type="evidence" value="ECO:0007669"/>
    <property type="project" value="UniProtKB-UniRule"/>
</dbReference>
<keyword evidence="5 11" id="KW-0418">Kinase</keyword>
<dbReference type="InterPro" id="IPR011009">
    <property type="entry name" value="Kinase-like_dom_sf"/>
</dbReference>
<keyword evidence="6 7" id="KW-0067">ATP-binding</keyword>
<dbReference type="CDD" id="cd14014">
    <property type="entry name" value="STKc_PknB_like"/>
    <property type="match status" value="1"/>
</dbReference>
<dbReference type="AlphaFoldDB" id="A0A6N2STZ6"/>
<dbReference type="Gene3D" id="2.60.200.20">
    <property type="match status" value="1"/>
</dbReference>
<evidence type="ECO:0000259" key="10">
    <source>
        <dbReference type="PROSITE" id="PS50011"/>
    </source>
</evidence>
<dbReference type="PROSITE" id="PS50006">
    <property type="entry name" value="FHA_DOMAIN"/>
    <property type="match status" value="1"/>
</dbReference>
<dbReference type="RefSeq" id="WP_102722780.1">
    <property type="nucleotide sequence ID" value="NZ_CACRSS010000003.1"/>
</dbReference>
<keyword evidence="8" id="KW-0472">Membrane</keyword>
<keyword evidence="8" id="KW-0812">Transmembrane</keyword>
<evidence type="ECO:0000259" key="9">
    <source>
        <dbReference type="PROSITE" id="PS50006"/>
    </source>
</evidence>
<dbReference type="PROSITE" id="PS00108">
    <property type="entry name" value="PROTEIN_KINASE_ST"/>
    <property type="match status" value="1"/>
</dbReference>
<dbReference type="Pfam" id="PF00069">
    <property type="entry name" value="Pkinase"/>
    <property type="match status" value="1"/>
</dbReference>
<dbReference type="InterPro" id="IPR000719">
    <property type="entry name" value="Prot_kinase_dom"/>
</dbReference>
<name>A0A6N2STZ6_9BACT</name>
<dbReference type="PANTHER" id="PTHR43671:SF13">
    <property type="entry name" value="SERINE_THREONINE-PROTEIN KINASE NEK2"/>
    <property type="match status" value="1"/>
</dbReference>
<dbReference type="PANTHER" id="PTHR43671">
    <property type="entry name" value="SERINE/THREONINE-PROTEIN KINASE NEK"/>
    <property type="match status" value="1"/>
</dbReference>
<dbReference type="PROSITE" id="PS00107">
    <property type="entry name" value="PROTEIN_KINASE_ATP"/>
    <property type="match status" value="1"/>
</dbReference>
<dbReference type="PROSITE" id="PS50011">
    <property type="entry name" value="PROTEIN_KINASE_DOM"/>
    <property type="match status" value="1"/>
</dbReference>
<dbReference type="SUPFAM" id="SSF49879">
    <property type="entry name" value="SMAD/FHA domain"/>
    <property type="match status" value="1"/>
</dbReference>
<feature type="transmembrane region" description="Helical" evidence="8">
    <location>
        <begin position="367"/>
        <end position="386"/>
    </location>
</feature>
<comment type="similarity">
    <text evidence="1">Belongs to the protein kinase superfamily. NEK Ser/Thr protein kinase family. NIMA subfamily.</text>
</comment>
<organism evidence="11">
    <name type="scientific">Akkermansia muciniphila</name>
    <dbReference type="NCBI Taxonomy" id="239935"/>
    <lineage>
        <taxon>Bacteria</taxon>
        <taxon>Pseudomonadati</taxon>
        <taxon>Verrucomicrobiota</taxon>
        <taxon>Verrucomicrobiia</taxon>
        <taxon>Verrucomicrobiales</taxon>
        <taxon>Akkermansiaceae</taxon>
        <taxon>Akkermansia</taxon>
    </lineage>
</organism>
<accession>A0A6N2STZ6</accession>
<dbReference type="EC" id="2.7.11.1" evidence="2"/>
<evidence type="ECO:0000256" key="6">
    <source>
        <dbReference type="ARBA" id="ARBA00022840"/>
    </source>
</evidence>
<feature type="domain" description="FHA" evidence="9">
    <location>
        <begin position="426"/>
        <end position="470"/>
    </location>
</feature>
<proteinExistence type="inferred from homology"/>
<dbReference type="InterPro" id="IPR008984">
    <property type="entry name" value="SMAD_FHA_dom_sf"/>
</dbReference>
<keyword evidence="4 7" id="KW-0547">Nucleotide-binding</keyword>
<dbReference type="InterPro" id="IPR008271">
    <property type="entry name" value="Ser/Thr_kinase_AS"/>
</dbReference>
<evidence type="ECO:0000256" key="5">
    <source>
        <dbReference type="ARBA" id="ARBA00022777"/>
    </source>
</evidence>
<evidence type="ECO:0000256" key="2">
    <source>
        <dbReference type="ARBA" id="ARBA00012513"/>
    </source>
</evidence>
<dbReference type="SUPFAM" id="SSF56112">
    <property type="entry name" value="Protein kinase-like (PK-like)"/>
    <property type="match status" value="1"/>
</dbReference>
<dbReference type="Gene3D" id="1.10.510.10">
    <property type="entry name" value="Transferase(Phosphotransferase) domain 1"/>
    <property type="match status" value="1"/>
</dbReference>
<dbReference type="OrthoDB" id="6111975at2"/>
<keyword evidence="3 11" id="KW-0808">Transferase</keyword>
<dbReference type="GO" id="GO:0004674">
    <property type="term" value="F:protein serine/threonine kinase activity"/>
    <property type="evidence" value="ECO:0007669"/>
    <property type="project" value="UniProtKB-EC"/>
</dbReference>
<dbReference type="InterPro" id="IPR017441">
    <property type="entry name" value="Protein_kinase_ATP_BS"/>
</dbReference>
<dbReference type="SMART" id="SM00220">
    <property type="entry name" value="S_TKc"/>
    <property type="match status" value="1"/>
</dbReference>
<gene>
    <name evidence="11" type="primary">prkC_4</name>
    <name evidence="11" type="ORF">AMLFYP55_02282</name>
</gene>
<keyword evidence="8" id="KW-1133">Transmembrane helix</keyword>
<evidence type="ECO:0000256" key="3">
    <source>
        <dbReference type="ARBA" id="ARBA00022679"/>
    </source>
</evidence>